<keyword evidence="5" id="KW-0540">Nuclease</keyword>
<proteinExistence type="inferred from homology"/>
<gene>
    <name evidence="5" type="ORF">ENO59_02850</name>
</gene>
<accession>A0A7V2AZC1</accession>
<dbReference type="GO" id="GO:0004519">
    <property type="term" value="F:endonuclease activity"/>
    <property type="evidence" value="ECO:0007669"/>
    <property type="project" value="UniProtKB-KW"/>
</dbReference>
<evidence type="ECO:0000256" key="2">
    <source>
        <dbReference type="ARBA" id="ARBA00022747"/>
    </source>
</evidence>
<dbReference type="SUPFAM" id="SSF116734">
    <property type="entry name" value="DNA methylase specificity domain"/>
    <property type="match status" value="2"/>
</dbReference>
<protein>
    <submittedName>
        <fullName evidence="5">Restriction endonuclease subunit S</fullName>
    </submittedName>
</protein>
<dbReference type="GO" id="GO:0009307">
    <property type="term" value="P:DNA restriction-modification system"/>
    <property type="evidence" value="ECO:0007669"/>
    <property type="project" value="UniProtKB-KW"/>
</dbReference>
<keyword evidence="5" id="KW-0378">Hydrolase</keyword>
<comment type="similarity">
    <text evidence="1">Belongs to the type-I restriction system S methylase family.</text>
</comment>
<evidence type="ECO:0000313" key="5">
    <source>
        <dbReference type="EMBL" id="HER95444.1"/>
    </source>
</evidence>
<dbReference type="CDD" id="cd17495">
    <property type="entry name" value="RMtype1_S_Cep9333ORF4827P-TRD2-CR2_like"/>
    <property type="match status" value="1"/>
</dbReference>
<reference evidence="5" key="1">
    <citation type="journal article" date="2020" name="mSystems">
        <title>Genome- and Community-Level Interaction Insights into Carbon Utilization and Element Cycling Functions of Hydrothermarchaeota in Hydrothermal Sediment.</title>
        <authorList>
            <person name="Zhou Z."/>
            <person name="Liu Y."/>
            <person name="Xu W."/>
            <person name="Pan J."/>
            <person name="Luo Z.H."/>
            <person name="Li M."/>
        </authorList>
    </citation>
    <scope>NUCLEOTIDE SEQUENCE [LARGE SCALE GENOMIC DNA]</scope>
    <source>
        <strain evidence="5">SpSt-143</strain>
    </source>
</reference>
<dbReference type="InterPro" id="IPR044946">
    <property type="entry name" value="Restrct_endonuc_typeI_TRD_sf"/>
</dbReference>
<dbReference type="PANTHER" id="PTHR30408">
    <property type="entry name" value="TYPE-1 RESTRICTION ENZYME ECOKI SPECIFICITY PROTEIN"/>
    <property type="match status" value="1"/>
</dbReference>
<keyword evidence="5" id="KW-0255">Endonuclease</keyword>
<organism evidence="5">
    <name type="scientific">Rhodothermus marinus</name>
    <name type="common">Rhodothermus obamensis</name>
    <dbReference type="NCBI Taxonomy" id="29549"/>
    <lineage>
        <taxon>Bacteria</taxon>
        <taxon>Pseudomonadati</taxon>
        <taxon>Rhodothermota</taxon>
        <taxon>Rhodothermia</taxon>
        <taxon>Rhodothermales</taxon>
        <taxon>Rhodothermaceae</taxon>
        <taxon>Rhodothermus</taxon>
    </lineage>
</organism>
<dbReference type="InterPro" id="IPR052021">
    <property type="entry name" value="Type-I_RS_S_subunit"/>
</dbReference>
<sequence length="425" mass="47953">MGGEWQEVSLWDVAEYINGRATKPSELCDDGVPVIKIAELNRGITDQTDRIPAEIVKEEHWIKEGDLLFAWSGSVGVYTYRGPDAALNQHIFKVIAKSGFDQRFVRYLLLSQLPVFQRYVEDKKTTMGHVTMRDLQRIRVRVPPLPEQRAIAHILGTLDDKIELNRRMSETLEAMARALFKAWFVDFEPVRAKMEGRWRRGESLPGLPAHLYDPFPDRLVESELGEIPEGWPVGCVDDTFNITMGQSPPGTTYNEAGEGIPFYQGRADFKFRFPERRVFCTAPTRFAKAGDTLISVRAPVGDINMAFEDCAIGRGVAAARHKSGARSYTYYFMHGLADVFSRFEAEGTVFGSISKKDFHAIQCVVAPQSVIDAFERLCSPIDDSIERAERESRTLAAIRDALLPKLISGELRVKDVEIFLERVSL</sequence>
<evidence type="ECO:0000256" key="1">
    <source>
        <dbReference type="ARBA" id="ARBA00010923"/>
    </source>
</evidence>
<name>A0A7V2AZC1_RHOMR</name>
<dbReference type="InterPro" id="IPR000055">
    <property type="entry name" value="Restrct_endonuc_typeI_TRD"/>
</dbReference>
<evidence type="ECO:0000256" key="3">
    <source>
        <dbReference type="ARBA" id="ARBA00023125"/>
    </source>
</evidence>
<dbReference type="GO" id="GO:0003677">
    <property type="term" value="F:DNA binding"/>
    <property type="evidence" value="ECO:0007669"/>
    <property type="project" value="UniProtKB-KW"/>
</dbReference>
<evidence type="ECO:0000259" key="4">
    <source>
        <dbReference type="Pfam" id="PF01420"/>
    </source>
</evidence>
<dbReference type="Gene3D" id="3.90.220.20">
    <property type="entry name" value="DNA methylase specificity domains"/>
    <property type="match status" value="2"/>
</dbReference>
<keyword evidence="2" id="KW-0680">Restriction system</keyword>
<keyword evidence="3" id="KW-0238">DNA-binding</keyword>
<feature type="domain" description="Type I restriction modification DNA specificity" evidence="4">
    <location>
        <begin position="4"/>
        <end position="173"/>
    </location>
</feature>
<dbReference type="EMBL" id="DSGB01000003">
    <property type="protein sequence ID" value="HER95444.1"/>
    <property type="molecule type" value="Genomic_DNA"/>
</dbReference>
<dbReference type="PANTHER" id="PTHR30408:SF13">
    <property type="entry name" value="TYPE I RESTRICTION ENZYME HINDI SPECIFICITY SUBUNIT"/>
    <property type="match status" value="1"/>
</dbReference>
<dbReference type="Pfam" id="PF01420">
    <property type="entry name" value="Methylase_S"/>
    <property type="match status" value="1"/>
</dbReference>
<comment type="caution">
    <text evidence="5">The sequence shown here is derived from an EMBL/GenBank/DDBJ whole genome shotgun (WGS) entry which is preliminary data.</text>
</comment>
<dbReference type="CDD" id="cd17254">
    <property type="entry name" value="RMtype1_S_FclI-TRD1-CR1_like"/>
    <property type="match status" value="1"/>
</dbReference>
<dbReference type="AlphaFoldDB" id="A0A7V2AZC1"/>